<dbReference type="HAMAP" id="MF_01308">
    <property type="entry name" value="CemA_PxcA"/>
    <property type="match status" value="1"/>
</dbReference>
<evidence type="ECO:0000256" key="8">
    <source>
        <dbReference type="HAMAP-Rule" id="MF_01308"/>
    </source>
</evidence>
<keyword evidence="5 8" id="KW-1133">Transmembrane helix</keyword>
<evidence type="ECO:0000313" key="10">
    <source>
        <dbReference type="EMBL" id="QLL29511.1"/>
    </source>
</evidence>
<evidence type="ECO:0000256" key="1">
    <source>
        <dbReference type="ARBA" id="ARBA00004141"/>
    </source>
</evidence>
<dbReference type="KEGG" id="tsq:D3A95_11710"/>
<dbReference type="EMBL" id="CP032152">
    <property type="protein sequence ID" value="QLL29511.1"/>
    <property type="molecule type" value="Genomic_DNA"/>
</dbReference>
<keyword evidence="7 8" id="KW-0472">Membrane</keyword>
<keyword evidence="3 8" id="KW-0812">Transmembrane</keyword>
<proteinExistence type="inferred from homology"/>
<accession>A0A7D6IN84</accession>
<protein>
    <recommendedName>
        <fullName evidence="8">Proton extrusion protein PxcA</fullName>
    </recommendedName>
</protein>
<comment type="function">
    <text evidence="8">Required for H(+) efflux immediately after light irradiation to form a rapid H(+) concentration gradient across the thylakoid membranes. Together with PxcL, contributes to transient H(+) uptake following dark to light transition.</text>
</comment>
<keyword evidence="8" id="KW-0997">Cell inner membrane</keyword>
<comment type="subcellular location">
    <subcellularLocation>
        <location evidence="8">Cell inner membrane</location>
        <topology evidence="8">Multi-pass membrane protein</topology>
    </subcellularLocation>
    <subcellularLocation>
        <location evidence="1">Membrane</location>
        <topology evidence="1">Multi-pass membrane protein</topology>
    </subcellularLocation>
</comment>
<dbReference type="InterPro" id="IPR004282">
    <property type="entry name" value="CemA"/>
</dbReference>
<evidence type="ECO:0000256" key="5">
    <source>
        <dbReference type="ARBA" id="ARBA00022989"/>
    </source>
</evidence>
<feature type="region of interest" description="Disordered" evidence="9">
    <location>
        <begin position="151"/>
        <end position="171"/>
    </location>
</feature>
<evidence type="ECO:0000313" key="11">
    <source>
        <dbReference type="Proteomes" id="UP000261812"/>
    </source>
</evidence>
<sequence>MSSNPFIRLRDWIKRAQQWYLTTPNRALQEAYEAALKIRAIELEHFDGQPISPLNLPVGEVSSYFEIELKQLLKTIRMRMTEFRASRQILPLAPPQRPPTPVNGSVNSPTETYTVTATVSSTTEEPSVYEKLRVIDATLNRYKRQREKELNALARPSLSRQDPQQRQQAAALDKLDQIEDDSLYLSEYINDDLTDDSKLDSSSFIPRSILRTADRFRRELNSDETTEAEVVRDFRTSKLRTRLAVRFMLLLVILPLLTQQISKALIVSPLVNHFKAVGQIERIINSQLEDNILDELARFENKIRFESLVSNVPVSPEEIQARIREKAIELSTEYQKELIEPLKNILSDALGFTVFLVLVFTGQRQLAIVKAFLDEVVYGLSDSAKAFIIILFTDVFVGFHSPHGWEVLVNNTLEHFGLPRNEDFINMFIATFPVMLDTVFKYWIFRYLNQISPSAVATYKNMNE</sequence>
<evidence type="ECO:0000256" key="6">
    <source>
        <dbReference type="ARBA" id="ARBA00023065"/>
    </source>
</evidence>
<evidence type="ECO:0000256" key="4">
    <source>
        <dbReference type="ARBA" id="ARBA00022781"/>
    </source>
</evidence>
<evidence type="ECO:0000256" key="3">
    <source>
        <dbReference type="ARBA" id="ARBA00022692"/>
    </source>
</evidence>
<dbReference type="PANTHER" id="PTHR33650:SF2">
    <property type="entry name" value="CHLOROPLAST ENVELOPE MEMBRANE PROTEIN"/>
    <property type="match status" value="1"/>
</dbReference>
<gene>
    <name evidence="8 10" type="primary">pxcA</name>
    <name evidence="10" type="ORF">D3A95_11710</name>
</gene>
<comment type="similarity">
    <text evidence="8">Belongs to the CemA family.</text>
</comment>
<name>A0A7D6IN84_9CYAN</name>
<dbReference type="PANTHER" id="PTHR33650">
    <property type="entry name" value="CHLOROPLAST ENVELOPE MEMBRANE PROTEIN-RELATED"/>
    <property type="match status" value="1"/>
</dbReference>
<keyword evidence="6 8" id="KW-0406">Ion transport</keyword>
<keyword evidence="11" id="KW-1185">Reference proteome</keyword>
<dbReference type="AlphaFoldDB" id="A0A7D6IN84"/>
<evidence type="ECO:0000256" key="2">
    <source>
        <dbReference type="ARBA" id="ARBA00022448"/>
    </source>
</evidence>
<keyword evidence="8" id="KW-1003">Cell membrane</keyword>
<dbReference type="RefSeq" id="WP_181495151.1">
    <property type="nucleotide sequence ID" value="NZ_CP032152.1"/>
</dbReference>
<feature type="compositionally biased region" description="Low complexity" evidence="9">
    <location>
        <begin position="155"/>
        <end position="171"/>
    </location>
</feature>
<feature type="region of interest" description="Disordered" evidence="9">
    <location>
        <begin position="91"/>
        <end position="110"/>
    </location>
</feature>
<evidence type="ECO:0000256" key="7">
    <source>
        <dbReference type="ARBA" id="ARBA00023136"/>
    </source>
</evidence>
<keyword evidence="2 8" id="KW-0813">Transport</keyword>
<reference evidence="11" key="1">
    <citation type="submission" date="2018-09" db="EMBL/GenBank/DDBJ databases">
        <title>Complete genome sequence of thermophilic cyanobacteria strain Thermosynechococcus elongatus PKUAC-SCTE542.</title>
        <authorList>
            <person name="Liang Y."/>
            <person name="Tang J."/>
            <person name="Daroch M."/>
        </authorList>
    </citation>
    <scope>NUCLEOTIDE SEQUENCE [LARGE SCALE GENOMIC DNA]</scope>
    <source>
        <strain evidence="11">E542</strain>
    </source>
</reference>
<keyword evidence="4 8" id="KW-0375">Hydrogen ion transport</keyword>
<dbReference type="GO" id="GO:0015078">
    <property type="term" value="F:proton transmembrane transporter activity"/>
    <property type="evidence" value="ECO:0007669"/>
    <property type="project" value="UniProtKB-UniRule"/>
</dbReference>
<feature type="compositionally biased region" description="Pro residues" evidence="9">
    <location>
        <begin position="92"/>
        <end position="101"/>
    </location>
</feature>
<dbReference type="Proteomes" id="UP000261812">
    <property type="component" value="Chromosome"/>
</dbReference>
<dbReference type="Pfam" id="PF03040">
    <property type="entry name" value="CemA"/>
    <property type="match status" value="1"/>
</dbReference>
<dbReference type="GO" id="GO:0005886">
    <property type="term" value="C:plasma membrane"/>
    <property type="evidence" value="ECO:0007669"/>
    <property type="project" value="UniProtKB-SubCell"/>
</dbReference>
<evidence type="ECO:0000256" key="9">
    <source>
        <dbReference type="SAM" id="MobiDB-lite"/>
    </source>
</evidence>
<dbReference type="NCBIfam" id="NF002706">
    <property type="entry name" value="PRK02507.1-5"/>
    <property type="match status" value="1"/>
</dbReference>
<organism evidence="10 11">
    <name type="scientific">Thermosynechococcus sichuanensis E542</name>
    <dbReference type="NCBI Taxonomy" id="2016101"/>
    <lineage>
        <taxon>Bacteria</taxon>
        <taxon>Bacillati</taxon>
        <taxon>Cyanobacteriota</taxon>
        <taxon>Cyanophyceae</taxon>
        <taxon>Acaryochloridales</taxon>
        <taxon>Thermosynechococcaceae</taxon>
        <taxon>Thermosynechococcus</taxon>
        <taxon>Thermosynechococcus sichuanensis</taxon>
    </lineage>
</organism>